<feature type="domain" description="DZANK-type" evidence="11">
    <location>
        <begin position="363"/>
        <end position="411"/>
    </location>
</feature>
<evidence type="ECO:0000313" key="13">
    <source>
        <dbReference type="RefSeq" id="XP_022097973.1"/>
    </source>
</evidence>
<dbReference type="InterPro" id="IPR025874">
    <property type="entry name" value="DZR"/>
</dbReference>
<evidence type="ECO:0000256" key="2">
    <source>
        <dbReference type="ARBA" id="ARBA00022723"/>
    </source>
</evidence>
<dbReference type="PANTHER" id="PTHR16058:SF4">
    <property type="entry name" value="DOUBLE ZINC RIBBON AND ANKYRIN REPEAT-CONTAINING PROTEIN 1"/>
    <property type="match status" value="1"/>
</dbReference>
<dbReference type="KEGG" id="aplc:110983212"/>
<protein>
    <recommendedName>
        <fullName evidence="8">Double zinc ribbon and ankyrin repeat-containing protein 1</fullName>
    </recommendedName>
</protein>
<evidence type="ECO:0000313" key="14">
    <source>
        <dbReference type="RefSeq" id="XP_022097974.1"/>
    </source>
</evidence>
<evidence type="ECO:0000256" key="3">
    <source>
        <dbReference type="ARBA" id="ARBA00022737"/>
    </source>
</evidence>
<dbReference type="Pfam" id="PF13287">
    <property type="entry name" value="Fn3_assoc"/>
    <property type="match status" value="1"/>
</dbReference>
<dbReference type="Gene3D" id="1.25.40.20">
    <property type="entry name" value="Ankyrin repeat-containing domain"/>
    <property type="match status" value="1"/>
</dbReference>
<keyword evidence="2" id="KW-0479">Metal-binding</keyword>
<evidence type="ECO:0000256" key="7">
    <source>
        <dbReference type="ARBA" id="ARBA00023273"/>
    </source>
</evidence>
<dbReference type="SUPFAM" id="SSF48403">
    <property type="entry name" value="Ankyrin repeat"/>
    <property type="match status" value="1"/>
</dbReference>
<sequence length="777" mass="84413">MAAGAVTAPSIIPLRLPVAGKSQTEIDTNTYIELKTDFPETQIYFTIDGSKPDPFQQIGVRKTQQYKKPFLLQEGRKTVRAIAITKNRESNIVSKTFTVEWAPGQEKYETDDESFQDRIARKQTPGLQLTASKTTAAIMKKVLEESQKPVQGSNYRKPTTGTRFMEARLGSKPTGTAAKEKAKHNGQAQQLTSPKPEDKGKAIPKNLTQANRLQRETDFLKCIFCAADRPADPFARFCIACGNPVPPLPNARLPPPEPAQLGMCVGCNAMVPLNVTSCLICEMPIAPQLVPQASVKLKDKLVCNECGTGNPANMEYCVTCECPLTGNNRHLKMVWPKMVFPEATHSGASAPPLPMKGGRLLCCNKCGRVNNSDARFCDWCGAKPAPTTHLLTCSRCQSSNQAYATFCHSCGCSIEPPPREDPRNNGITVGGRSTSQVIDKQAKAAWVPMSMPHPEPEKITVGTQTAGLFFPSNKRLEQQGKGQGDQRILTESAAEKKPVLTAVSPGKGYWRQQMDHICGHLKAHAQNNQDFRNLIAEPRMGKLQGATVHEDGYELSITACFVLRGSKDDFTGKPLGITKKSLLSDTTDVPNEVFTKTSHALGTSAKQEKPSTPKKKLKKKAADDKLTAIDRDLLKELGAKGDGDEEEVQRLLDEGADAVCETSEGIPVLAVAAMNRHWDSLETLVNNGAEINKKAGPKGNTALHEAVLLGRDGRQGVEELLALGASSKVKNARDETAYDLAIKGGEEAIISLFASTAGQGMLDKLMKQSSRPPAERF</sequence>
<keyword evidence="6 9" id="KW-0040">ANK repeat</keyword>
<dbReference type="Pfam" id="PF12773">
    <property type="entry name" value="DZR"/>
    <property type="match status" value="1"/>
</dbReference>
<evidence type="ECO:0000256" key="10">
    <source>
        <dbReference type="SAM" id="MobiDB-lite"/>
    </source>
</evidence>
<dbReference type="PROSITE" id="PS50088">
    <property type="entry name" value="ANK_REPEAT"/>
    <property type="match status" value="1"/>
</dbReference>
<feature type="repeat" description="ANK" evidence="9">
    <location>
        <begin position="698"/>
        <end position="732"/>
    </location>
</feature>
<dbReference type="Proteomes" id="UP000694845">
    <property type="component" value="Unplaced"/>
</dbReference>
<keyword evidence="4" id="KW-0863">Zinc-finger</keyword>
<dbReference type="OrthoDB" id="10033229at2759"/>
<dbReference type="InterPro" id="IPR052481">
    <property type="entry name" value="DZAN1"/>
</dbReference>
<name>A0A8B7YXC2_ACAPL</name>
<evidence type="ECO:0000256" key="6">
    <source>
        <dbReference type="ARBA" id="ARBA00023043"/>
    </source>
</evidence>
<dbReference type="SMART" id="SM00248">
    <property type="entry name" value="ANK"/>
    <property type="match status" value="2"/>
</dbReference>
<dbReference type="InterPro" id="IPR002110">
    <property type="entry name" value="Ankyrin_rpt"/>
</dbReference>
<keyword evidence="5" id="KW-0862">Zinc</keyword>
<keyword evidence="12" id="KW-1185">Reference proteome</keyword>
<dbReference type="OMA" id="HINTNTP"/>
<feature type="region of interest" description="Disordered" evidence="10">
    <location>
        <begin position="170"/>
        <end position="202"/>
    </location>
</feature>
<dbReference type="RefSeq" id="XP_022097974.1">
    <property type="nucleotide sequence ID" value="XM_022242282.1"/>
</dbReference>
<dbReference type="PANTHER" id="PTHR16058">
    <property type="entry name" value="DOUBLE ZINC RIBBON AND ANKYRIN REPEAT-CONTAINING PROTEIN 1"/>
    <property type="match status" value="1"/>
</dbReference>
<dbReference type="RefSeq" id="XP_022097973.1">
    <property type="nucleotide sequence ID" value="XM_022242281.1"/>
</dbReference>
<evidence type="ECO:0000256" key="1">
    <source>
        <dbReference type="ARBA" id="ARBA00004138"/>
    </source>
</evidence>
<feature type="region of interest" description="Disordered" evidence="10">
    <location>
        <begin position="597"/>
        <end position="622"/>
    </location>
</feature>
<evidence type="ECO:0000256" key="5">
    <source>
        <dbReference type="ARBA" id="ARBA00022833"/>
    </source>
</evidence>
<evidence type="ECO:0000313" key="12">
    <source>
        <dbReference type="Proteomes" id="UP000694845"/>
    </source>
</evidence>
<comment type="subcellular location">
    <subcellularLocation>
        <location evidence="1">Cell projection</location>
        <location evidence="1">Cilium</location>
    </subcellularLocation>
</comment>
<keyword evidence="7" id="KW-0966">Cell projection</keyword>
<evidence type="ECO:0000256" key="4">
    <source>
        <dbReference type="ARBA" id="ARBA00022771"/>
    </source>
</evidence>
<evidence type="ECO:0000256" key="8">
    <source>
        <dbReference type="ARBA" id="ARBA00039856"/>
    </source>
</evidence>
<dbReference type="InterPro" id="IPR026876">
    <property type="entry name" value="Fn3_assoc_repeat"/>
</dbReference>
<accession>A0A8B7YXC2</accession>
<dbReference type="CTD" id="55184"/>
<evidence type="ECO:0000259" key="11">
    <source>
        <dbReference type="Pfam" id="PF12773"/>
    </source>
</evidence>
<dbReference type="InterPro" id="IPR036770">
    <property type="entry name" value="Ankyrin_rpt-contain_sf"/>
</dbReference>
<evidence type="ECO:0000256" key="9">
    <source>
        <dbReference type="PROSITE-ProRule" id="PRU00023"/>
    </source>
</evidence>
<dbReference type="GO" id="GO:0005929">
    <property type="term" value="C:cilium"/>
    <property type="evidence" value="ECO:0007669"/>
    <property type="project" value="UniProtKB-SubCell"/>
</dbReference>
<dbReference type="GeneID" id="110983212"/>
<dbReference type="AlphaFoldDB" id="A0A8B7YXC2"/>
<organism evidence="12 14">
    <name type="scientific">Acanthaster planci</name>
    <name type="common">Crown-of-thorns starfish</name>
    <dbReference type="NCBI Taxonomy" id="133434"/>
    <lineage>
        <taxon>Eukaryota</taxon>
        <taxon>Metazoa</taxon>
        <taxon>Echinodermata</taxon>
        <taxon>Eleutherozoa</taxon>
        <taxon>Asterozoa</taxon>
        <taxon>Asteroidea</taxon>
        <taxon>Valvatacea</taxon>
        <taxon>Valvatida</taxon>
        <taxon>Acanthasteridae</taxon>
        <taxon>Acanthaster</taxon>
    </lineage>
</organism>
<proteinExistence type="predicted"/>
<dbReference type="Pfam" id="PF12796">
    <property type="entry name" value="Ank_2"/>
    <property type="match status" value="1"/>
</dbReference>
<dbReference type="GO" id="GO:0008270">
    <property type="term" value="F:zinc ion binding"/>
    <property type="evidence" value="ECO:0007669"/>
    <property type="project" value="UniProtKB-KW"/>
</dbReference>
<keyword evidence="3" id="KW-0677">Repeat</keyword>
<reference evidence="13 14" key="1">
    <citation type="submission" date="2025-04" db="UniProtKB">
        <authorList>
            <consortium name="RefSeq"/>
        </authorList>
    </citation>
    <scope>IDENTIFICATION</scope>
</reference>
<gene>
    <name evidence="13 14" type="primary">LOC110983212</name>
</gene>